<feature type="repeat" description="WD" evidence="3">
    <location>
        <begin position="691"/>
        <end position="732"/>
    </location>
</feature>
<comment type="caution">
    <text evidence="6">The sequence shown here is derived from an EMBL/GenBank/DDBJ whole genome shotgun (WGS) entry which is preliminary data.</text>
</comment>
<dbReference type="SUPFAM" id="SSF141571">
    <property type="entry name" value="Pentapeptide repeat-like"/>
    <property type="match status" value="1"/>
</dbReference>
<feature type="repeat" description="WD" evidence="3">
    <location>
        <begin position="942"/>
        <end position="966"/>
    </location>
</feature>
<feature type="repeat" description="WD" evidence="3">
    <location>
        <begin position="1050"/>
        <end position="1091"/>
    </location>
</feature>
<dbReference type="InterPro" id="IPR011044">
    <property type="entry name" value="Quino_amine_DH_bsu"/>
</dbReference>
<dbReference type="PRINTS" id="PR00364">
    <property type="entry name" value="DISEASERSIST"/>
</dbReference>
<dbReference type="PROSITE" id="PS50943">
    <property type="entry name" value="HTH_CROC1"/>
    <property type="match status" value="1"/>
</dbReference>
<evidence type="ECO:0000256" key="1">
    <source>
        <dbReference type="ARBA" id="ARBA00022574"/>
    </source>
</evidence>
<dbReference type="SUPFAM" id="SSF50978">
    <property type="entry name" value="WD40 repeat-like"/>
    <property type="match status" value="1"/>
</dbReference>
<dbReference type="Pfam" id="PF00400">
    <property type="entry name" value="WD40"/>
    <property type="match status" value="14"/>
</dbReference>
<dbReference type="PANTHER" id="PTHR19846">
    <property type="entry name" value="WD40 REPEAT PROTEIN"/>
    <property type="match status" value="1"/>
</dbReference>
<dbReference type="Pfam" id="PF00931">
    <property type="entry name" value="NB-ARC"/>
    <property type="match status" value="1"/>
</dbReference>
<dbReference type="InterPro" id="IPR020472">
    <property type="entry name" value="WD40_PAC1"/>
</dbReference>
<feature type="repeat" description="WD" evidence="3">
    <location>
        <begin position="967"/>
        <end position="1008"/>
    </location>
</feature>
<dbReference type="Proteomes" id="UP000707356">
    <property type="component" value="Unassembled WGS sequence"/>
</dbReference>
<evidence type="ECO:0000256" key="2">
    <source>
        <dbReference type="ARBA" id="ARBA00022737"/>
    </source>
</evidence>
<feature type="repeat" description="WD" evidence="3">
    <location>
        <begin position="1092"/>
        <end position="1132"/>
    </location>
</feature>
<dbReference type="InterPro" id="IPR027417">
    <property type="entry name" value="P-loop_NTPase"/>
</dbReference>
<name>A0A951PAD2_9CYAN</name>
<dbReference type="InterPro" id="IPR015943">
    <property type="entry name" value="WD40/YVTN_repeat-like_dom_sf"/>
</dbReference>
<dbReference type="InterPro" id="IPR019775">
    <property type="entry name" value="WD40_repeat_CS"/>
</dbReference>
<dbReference type="PROSITE" id="PS00678">
    <property type="entry name" value="WD_REPEATS_1"/>
    <property type="match status" value="10"/>
</dbReference>
<organism evidence="6 7">
    <name type="scientific">Pegethrix bostrychoides GSE-TBD4-15B</name>
    <dbReference type="NCBI Taxonomy" id="2839662"/>
    <lineage>
        <taxon>Bacteria</taxon>
        <taxon>Bacillati</taxon>
        <taxon>Cyanobacteriota</taxon>
        <taxon>Cyanophyceae</taxon>
        <taxon>Oculatellales</taxon>
        <taxon>Oculatellaceae</taxon>
        <taxon>Pegethrix</taxon>
    </lineage>
</organism>
<feature type="region of interest" description="Disordered" evidence="4">
    <location>
        <begin position="68"/>
        <end position="97"/>
    </location>
</feature>
<dbReference type="CDD" id="cd00200">
    <property type="entry name" value="WD40"/>
    <property type="match status" value="2"/>
</dbReference>
<keyword evidence="1 3" id="KW-0853">WD repeat</keyword>
<dbReference type="SUPFAM" id="SSF52540">
    <property type="entry name" value="P-loop containing nucleoside triphosphate hydrolases"/>
    <property type="match status" value="1"/>
</dbReference>
<reference evidence="6" key="1">
    <citation type="submission" date="2021-05" db="EMBL/GenBank/DDBJ databases">
        <authorList>
            <person name="Pietrasiak N."/>
            <person name="Ward R."/>
            <person name="Stajich J.E."/>
            <person name="Kurbessoian T."/>
        </authorList>
    </citation>
    <scope>NUCLEOTIDE SEQUENCE</scope>
    <source>
        <strain evidence="6">GSE-TBD4-15B</strain>
    </source>
</reference>
<evidence type="ECO:0000259" key="5">
    <source>
        <dbReference type="PROSITE" id="PS50943"/>
    </source>
</evidence>
<feature type="repeat" description="WD" evidence="3">
    <location>
        <begin position="1017"/>
        <end position="1049"/>
    </location>
</feature>
<dbReference type="InterPro" id="IPR036322">
    <property type="entry name" value="WD40_repeat_dom_sf"/>
</dbReference>
<keyword evidence="2" id="KW-0677">Repeat</keyword>
<feature type="repeat" description="WD" evidence="3">
    <location>
        <begin position="786"/>
        <end position="827"/>
    </location>
</feature>
<dbReference type="Gene3D" id="2.130.10.10">
    <property type="entry name" value="YVTN repeat-like/Quinoprotein amine dehydrogenase"/>
    <property type="match status" value="6"/>
</dbReference>
<dbReference type="PRINTS" id="PR00320">
    <property type="entry name" value="GPROTEINBRPT"/>
</dbReference>
<proteinExistence type="predicted"/>
<feature type="repeat" description="WD" evidence="3">
    <location>
        <begin position="648"/>
        <end position="682"/>
    </location>
</feature>
<dbReference type="SUPFAM" id="SSF50998">
    <property type="entry name" value="Quinoprotein alcohol dehydrogenase-like"/>
    <property type="match status" value="1"/>
</dbReference>
<feature type="domain" description="HTH cro/C1-type" evidence="5">
    <location>
        <begin position="25"/>
        <end position="68"/>
    </location>
</feature>
<dbReference type="GO" id="GO:0043531">
    <property type="term" value="F:ADP binding"/>
    <property type="evidence" value="ECO:0007669"/>
    <property type="project" value="InterPro"/>
</dbReference>
<dbReference type="InterPro" id="IPR001680">
    <property type="entry name" value="WD40_rpt"/>
</dbReference>
<dbReference type="InterPro" id="IPR001387">
    <property type="entry name" value="Cro/C1-type_HTH"/>
</dbReference>
<dbReference type="InterPro" id="IPR002182">
    <property type="entry name" value="NB-ARC"/>
</dbReference>
<dbReference type="EMBL" id="JAHHHV010000051">
    <property type="protein sequence ID" value="MBW4465588.1"/>
    <property type="molecule type" value="Genomic_DNA"/>
</dbReference>
<dbReference type="AlphaFoldDB" id="A0A951PAD2"/>
<protein>
    <recommendedName>
        <fullName evidence="5">HTH cro/C1-type domain-containing protein</fullName>
    </recommendedName>
</protein>
<dbReference type="SUPFAM" id="SSF50969">
    <property type="entry name" value="YVTN repeat-like/Quinoprotein amine dehydrogenase"/>
    <property type="match status" value="1"/>
</dbReference>
<dbReference type="PANTHER" id="PTHR19846:SF0">
    <property type="entry name" value="PRE-MRNA PROCESSING FACTOR 4"/>
    <property type="match status" value="1"/>
</dbReference>
<evidence type="ECO:0000256" key="3">
    <source>
        <dbReference type="PROSITE-ProRule" id="PRU00221"/>
    </source>
</evidence>
<gene>
    <name evidence="6" type="ORF">KME07_09130</name>
</gene>
<dbReference type="GO" id="GO:0000398">
    <property type="term" value="P:mRNA splicing, via spliceosome"/>
    <property type="evidence" value="ECO:0007669"/>
    <property type="project" value="TreeGrafter"/>
</dbReference>
<dbReference type="PROSITE" id="PS50082">
    <property type="entry name" value="WD_REPEATS_2"/>
    <property type="match status" value="14"/>
</dbReference>
<feature type="repeat" description="WD" evidence="3">
    <location>
        <begin position="1133"/>
        <end position="1173"/>
    </location>
</feature>
<accession>A0A951PAD2</accession>
<dbReference type="PROSITE" id="PS50294">
    <property type="entry name" value="WD_REPEATS_REGION"/>
    <property type="match status" value="11"/>
</dbReference>
<evidence type="ECO:0000313" key="6">
    <source>
        <dbReference type="EMBL" id="MBW4465588.1"/>
    </source>
</evidence>
<feature type="repeat" description="WD" evidence="3">
    <location>
        <begin position="601"/>
        <end position="647"/>
    </location>
</feature>
<evidence type="ECO:0000256" key="4">
    <source>
        <dbReference type="SAM" id="MobiDB-lite"/>
    </source>
</evidence>
<feature type="repeat" description="WD" evidence="3">
    <location>
        <begin position="870"/>
        <end position="909"/>
    </location>
</feature>
<reference evidence="6" key="2">
    <citation type="journal article" date="2022" name="Microbiol. Resour. Announc.">
        <title>Metagenome Sequencing to Explore Phylogenomics of Terrestrial Cyanobacteria.</title>
        <authorList>
            <person name="Ward R.D."/>
            <person name="Stajich J.E."/>
            <person name="Johansen J.R."/>
            <person name="Huntemann M."/>
            <person name="Clum A."/>
            <person name="Foster B."/>
            <person name="Foster B."/>
            <person name="Roux S."/>
            <person name="Palaniappan K."/>
            <person name="Varghese N."/>
            <person name="Mukherjee S."/>
            <person name="Reddy T.B.K."/>
            <person name="Daum C."/>
            <person name="Copeland A."/>
            <person name="Chen I.A."/>
            <person name="Ivanova N.N."/>
            <person name="Kyrpides N.C."/>
            <person name="Shapiro N."/>
            <person name="Eloe-Fadrosh E.A."/>
            <person name="Pietrasiak N."/>
        </authorList>
    </citation>
    <scope>NUCLEOTIDE SEQUENCE</scope>
    <source>
        <strain evidence="6">GSE-TBD4-15B</strain>
    </source>
</reference>
<dbReference type="InterPro" id="IPR011047">
    <property type="entry name" value="Quinoprotein_ADH-like_sf"/>
</dbReference>
<sequence length="1207" mass="133127">MPRSLRVRPESIATVKAAVRRGYSTQRLLAEDLGIALSTLSNFLTGKPVDLAVFEEICRKLSLEPQQIAEQQAQPAPQPAPVQPLVQPSALPPDSQHDWGEAPDVSVFYDRVSELTTLEGWIRQDRCRLIAILGMGGMGKTAFSMKLAERTQDEFELVIWRSLRNAPPVLDLLVNLIQFLSGQQEIDLPNSIDGCILRLIHYLRTRRALLILDNAESVLQAGERSGQYQPGYEGYGQILRAVGDSAHQSCLILTSREKPTGLAHREGKSAPVRSLQLAGLSALSGQAVVKQQGTLAGTESEWQMLVQHYAGNPLALKMVASGVEDFFGGEIAKFLQYASLGSLVFDNIRDLLMRQVGRLSELELEVMNWLAINREPVTPAELQVDLGLAGLSELLAALASLQRRSLIESGAAGFSQQPVVMEFVTEQLLLHVYRELTDVETPLSESLLRRYALVKATAKDYIRESQIRLILEPLITLSLERLGAPQMLEERLRGLLNQFHQSQIPARYAVGNMLHLLRQLNADLTGLNLSGLQIWQANFSNLTLHQVNLSQAQIARSVFAETFGSVLSVAFSPDGKWLAAGESNGSIQIWEIANSRKLMTLHHHTSWVWSVVFAPHPHDPEQQILVSVSDDYQVKLWDLQTGSLLRTLLGHQRSVNALALSPDMRWIATGSQDATIRLWDLQQLDQPPRILAGHSQRVWSVAFSPTGQMFASASEDHTVKLWNLASGECYQTLHKDSNSNGIVAFSPDGSLLASGGSEYTIWIWQLKSASPSEPLPRLDAANLQVLRGHTDTQTALRFSPDGRYLASSSYDHTAKLWDIATGECIKTFTGHKNRLWSVAFSPAGTLLASGGDDRAIKLWDLQSGQCTMTLQGHTNAVLSLALSENLLVSGHEDEAIRIWHPQTGKLHQTLHGHCDRVWSVGFVPDTVLQSLGLEPSAAETQQIIVSGSADRTIKLWDWRRGNCLKTLQGHKSWVWSVVCSPCGRYLASSSYDRTIKLWDLATGDCLDSWKAQRSDVALVLSPDGEVLASAGFDGCIRLWNVQTRQLIRQLEAHTDSVWQVVFSADGQQLASASYDQTLRLWDIASGQCLRTFVGHTAPVLAVAFSGAGRLISSGFDQTVRVWDLQTGQCLQIMQGHTGHIPALASASHATVFSGSFDETIKLWNINTGKLLKSFQSPRPYEQMNIIDTVGLTDAERESLKALGAIEL</sequence>
<dbReference type="GO" id="GO:0017070">
    <property type="term" value="F:U6 snRNA binding"/>
    <property type="evidence" value="ECO:0007669"/>
    <property type="project" value="TreeGrafter"/>
</dbReference>
<dbReference type="GO" id="GO:0030621">
    <property type="term" value="F:U4 snRNA binding"/>
    <property type="evidence" value="ECO:0007669"/>
    <property type="project" value="TreeGrafter"/>
</dbReference>
<dbReference type="Gene3D" id="3.40.50.300">
    <property type="entry name" value="P-loop containing nucleotide triphosphate hydrolases"/>
    <property type="match status" value="1"/>
</dbReference>
<feature type="repeat" description="WD" evidence="3">
    <location>
        <begin position="828"/>
        <end position="869"/>
    </location>
</feature>
<feature type="repeat" description="WD" evidence="3">
    <location>
        <begin position="743"/>
        <end position="774"/>
    </location>
</feature>
<dbReference type="SMART" id="SM00320">
    <property type="entry name" value="WD40"/>
    <property type="match status" value="14"/>
</dbReference>
<feature type="repeat" description="WD" evidence="3">
    <location>
        <begin position="559"/>
        <end position="600"/>
    </location>
</feature>
<evidence type="ECO:0000313" key="7">
    <source>
        <dbReference type="Proteomes" id="UP000707356"/>
    </source>
</evidence>